<comment type="caution">
    <text evidence="1">The sequence shown here is derived from an EMBL/GenBank/DDBJ whole genome shotgun (WGS) entry which is preliminary data.</text>
</comment>
<dbReference type="EMBL" id="CAXAMN010023084">
    <property type="protein sequence ID" value="CAK9075108.1"/>
    <property type="molecule type" value="Genomic_DNA"/>
</dbReference>
<evidence type="ECO:0000313" key="2">
    <source>
        <dbReference type="Proteomes" id="UP001642484"/>
    </source>
</evidence>
<reference evidence="1 2" key="1">
    <citation type="submission" date="2024-02" db="EMBL/GenBank/DDBJ databases">
        <authorList>
            <person name="Chen Y."/>
            <person name="Shah S."/>
            <person name="Dougan E. K."/>
            <person name="Thang M."/>
            <person name="Chan C."/>
        </authorList>
    </citation>
    <scope>NUCLEOTIDE SEQUENCE [LARGE SCALE GENOMIC DNA]</scope>
</reference>
<dbReference type="Proteomes" id="UP001642484">
    <property type="component" value="Unassembled WGS sequence"/>
</dbReference>
<accession>A0ABP0PHJ3</accession>
<sequence length="112" mass="12163">MAYVAQHPQLLVSGGCQPRVLSPPGNYAPQPVLLSPTAGLVPGNPERWKASLEGGRSQEIDIWTAGIKDLRRDDPGEVISEGDEIAPKPLLIIIVVRYCDEVTAMMTRSKQT</sequence>
<protein>
    <submittedName>
        <fullName evidence="1">Uncharacterized protein</fullName>
    </submittedName>
</protein>
<evidence type="ECO:0000313" key="1">
    <source>
        <dbReference type="EMBL" id="CAK9075108.1"/>
    </source>
</evidence>
<gene>
    <name evidence="1" type="ORF">CCMP2556_LOCUS36992</name>
</gene>
<organism evidence="1 2">
    <name type="scientific">Durusdinium trenchii</name>
    <dbReference type="NCBI Taxonomy" id="1381693"/>
    <lineage>
        <taxon>Eukaryota</taxon>
        <taxon>Sar</taxon>
        <taxon>Alveolata</taxon>
        <taxon>Dinophyceae</taxon>
        <taxon>Suessiales</taxon>
        <taxon>Symbiodiniaceae</taxon>
        <taxon>Durusdinium</taxon>
    </lineage>
</organism>
<keyword evidence="2" id="KW-1185">Reference proteome</keyword>
<name>A0ABP0PHJ3_9DINO</name>
<proteinExistence type="predicted"/>